<dbReference type="RefSeq" id="WP_377862618.1">
    <property type="nucleotide sequence ID" value="NZ_JBHLZU010000037.1"/>
</dbReference>
<reference evidence="3 4" key="1">
    <citation type="submission" date="2024-09" db="EMBL/GenBank/DDBJ databases">
        <authorList>
            <person name="Sun Q."/>
            <person name="Mori K."/>
        </authorList>
    </citation>
    <scope>NUCLEOTIDE SEQUENCE [LARGE SCALE GENOMIC DNA]</scope>
    <source>
        <strain evidence="3 4">TBRC 7907</strain>
    </source>
</reference>
<dbReference type="NCBIfam" id="TIGR02159">
    <property type="entry name" value="PA_CoA_Oxy4"/>
    <property type="match status" value="1"/>
</dbReference>
<sequence length="163" mass="17907">MVTAREVVGTVTDPELPMLSLVDLGVVRDVRDEDGRVVVVITPTYSGCPALVEMREDLLNALRTNGFEDAEVRTVLSPAWTTDWMTEDGRRKLAEAGISPPGRIGPRPAGPVPLRLDPPAPRLACPRCGSADTEELSRFSATACKALHRCRSCREPFEYFKEI</sequence>
<protein>
    <submittedName>
        <fullName evidence="3">1,2-phenylacetyl-CoA epoxidase subunit PaaD</fullName>
    </submittedName>
</protein>
<feature type="domain" description="MIP18 family-like" evidence="1">
    <location>
        <begin position="6"/>
        <end position="72"/>
    </location>
</feature>
<dbReference type="PANTHER" id="PTHR42831">
    <property type="entry name" value="FE-S PROTEIN MATURATION AUXILIARY FACTOR YITW"/>
    <property type="match status" value="1"/>
</dbReference>
<comment type="caution">
    <text evidence="3">The sequence shown here is derived from an EMBL/GenBank/DDBJ whole genome shotgun (WGS) entry which is preliminary data.</text>
</comment>
<dbReference type="InterPro" id="IPR052339">
    <property type="entry name" value="Fe-S_Maturation_MIP18"/>
</dbReference>
<evidence type="ECO:0000259" key="1">
    <source>
        <dbReference type="Pfam" id="PF01883"/>
    </source>
</evidence>
<gene>
    <name evidence="3" type="primary">paaD</name>
    <name evidence="3" type="ORF">ACFFQA_37740</name>
</gene>
<keyword evidence="4" id="KW-1185">Reference proteome</keyword>
<dbReference type="InterPro" id="IPR011883">
    <property type="entry name" value="PaaD-like"/>
</dbReference>
<dbReference type="InterPro" id="IPR002744">
    <property type="entry name" value="MIP18-like"/>
</dbReference>
<evidence type="ECO:0000259" key="2">
    <source>
        <dbReference type="Pfam" id="PF23451"/>
    </source>
</evidence>
<dbReference type="InterPro" id="IPR056572">
    <property type="entry name" value="Zn_ribbon_PaaD"/>
</dbReference>
<evidence type="ECO:0000313" key="4">
    <source>
        <dbReference type="Proteomes" id="UP001589693"/>
    </source>
</evidence>
<dbReference type="Pfam" id="PF01883">
    <property type="entry name" value="FeS_assembly_P"/>
    <property type="match status" value="1"/>
</dbReference>
<organism evidence="3 4">
    <name type="scientific">Allokutzneria oryzae</name>
    <dbReference type="NCBI Taxonomy" id="1378989"/>
    <lineage>
        <taxon>Bacteria</taxon>
        <taxon>Bacillati</taxon>
        <taxon>Actinomycetota</taxon>
        <taxon>Actinomycetes</taxon>
        <taxon>Pseudonocardiales</taxon>
        <taxon>Pseudonocardiaceae</taxon>
        <taxon>Allokutzneria</taxon>
    </lineage>
</organism>
<dbReference type="SUPFAM" id="SSF117916">
    <property type="entry name" value="Fe-S cluster assembly (FSCA) domain-like"/>
    <property type="match status" value="1"/>
</dbReference>
<name>A0ABV6ABV8_9PSEU</name>
<dbReference type="Proteomes" id="UP001589693">
    <property type="component" value="Unassembled WGS sequence"/>
</dbReference>
<accession>A0ABV6ABV8</accession>
<dbReference type="EMBL" id="JBHLZU010000037">
    <property type="protein sequence ID" value="MFB9909709.1"/>
    <property type="molecule type" value="Genomic_DNA"/>
</dbReference>
<dbReference type="Gene3D" id="3.30.300.130">
    <property type="entry name" value="Fe-S cluster assembly (FSCA)"/>
    <property type="match status" value="1"/>
</dbReference>
<dbReference type="PANTHER" id="PTHR42831:SF3">
    <property type="entry name" value="1,2-PHENYLACETYL-COA EPOXIDASE, SUBUNIT D-RELATED"/>
    <property type="match status" value="1"/>
</dbReference>
<proteinExistence type="predicted"/>
<feature type="domain" description="PaaD zinc beta ribbon" evidence="2">
    <location>
        <begin position="116"/>
        <end position="161"/>
    </location>
</feature>
<dbReference type="InterPro" id="IPR034904">
    <property type="entry name" value="FSCA_dom_sf"/>
</dbReference>
<dbReference type="Pfam" id="PF23451">
    <property type="entry name" value="Zn_ribbon_PaaD"/>
    <property type="match status" value="1"/>
</dbReference>
<evidence type="ECO:0000313" key="3">
    <source>
        <dbReference type="EMBL" id="MFB9909709.1"/>
    </source>
</evidence>